<dbReference type="PANTHER" id="PTHR10920:SF18">
    <property type="entry name" value="RRNA METHYLTRANSFERASE 2, MITOCHONDRIAL"/>
    <property type="match status" value="1"/>
</dbReference>
<dbReference type="PIRSF" id="PIRSF005461">
    <property type="entry name" value="23S_rRNA_mtase"/>
    <property type="match status" value="1"/>
</dbReference>
<dbReference type="AlphaFoldDB" id="A0A809RP45"/>
<dbReference type="HAMAP" id="MF_01547">
    <property type="entry name" value="RNA_methyltr_E"/>
    <property type="match status" value="1"/>
</dbReference>
<feature type="binding site" evidence="11">
    <location>
        <position position="151"/>
    </location>
    <ligand>
        <name>S-adenosyl-L-methionine</name>
        <dbReference type="ChEBI" id="CHEBI:59789"/>
    </ligand>
</feature>
<dbReference type="PANTHER" id="PTHR10920">
    <property type="entry name" value="RIBOSOMAL RNA METHYLTRANSFERASE"/>
    <property type="match status" value="1"/>
</dbReference>
<keyword evidence="4 11" id="KW-0949">S-adenosyl-L-methionine</keyword>
<keyword evidence="11" id="KW-0963">Cytoplasm</keyword>
<evidence type="ECO:0000256" key="8">
    <source>
        <dbReference type="ARBA" id="ARBA00041995"/>
    </source>
</evidence>
<evidence type="ECO:0000313" key="15">
    <source>
        <dbReference type="Proteomes" id="UP000662914"/>
    </source>
</evidence>
<feature type="binding site" evidence="11">
    <location>
        <position position="92"/>
    </location>
    <ligand>
        <name>S-adenosyl-L-methionine</name>
        <dbReference type="ChEBI" id="CHEBI:59789"/>
    </ligand>
</feature>
<dbReference type="Pfam" id="PF01728">
    <property type="entry name" value="FtsJ"/>
    <property type="match status" value="1"/>
</dbReference>
<dbReference type="InterPro" id="IPR050082">
    <property type="entry name" value="RNA_methyltr_RlmE"/>
</dbReference>
<dbReference type="Gene3D" id="3.40.50.150">
    <property type="entry name" value="Vaccinia Virus protein VP39"/>
    <property type="match status" value="1"/>
</dbReference>
<dbReference type="EC" id="2.1.1.166" evidence="6 11"/>
<sequence length="241" mass="26427">MLATGRRLWARARRARRWEEVSSSIDGFYAVKKHKTSKAWMHEHVTDHYVRRAKAEGWRSRAAFKLMEIAEKDGLLRPGMVVVDLGAAPGGWSQVAAERVGSGGRVLALDLLEMPPVAGVEFIQGDFREDAVLRGLTLRLGGPPVDLVISDMAPNISGIAVSDQARAMHLAELALEFAAGHLRPGGNFLVKTFQGEGFDAFRRAMAAVFGKVAVRKPKSSRDRSSEVYLLGLGRRPQLQEG</sequence>
<dbReference type="KEGG" id="ddz:DSYM_20610"/>
<proteinExistence type="inferred from homology"/>
<gene>
    <name evidence="11" type="primary">rlmE</name>
    <name evidence="11" type="synonym">ftsJ</name>
    <name evidence="11" type="synonym">rrmJ</name>
    <name evidence="14" type="ORF">DSYM_20610</name>
</gene>
<dbReference type="InterPro" id="IPR029063">
    <property type="entry name" value="SAM-dependent_MTases_sf"/>
</dbReference>
<keyword evidence="3 11" id="KW-0808">Transferase</keyword>
<comment type="catalytic activity">
    <reaction evidence="10 11">
        <text>uridine(2552) in 23S rRNA + S-adenosyl-L-methionine = 2'-O-methyluridine(2552) in 23S rRNA + S-adenosyl-L-homocysteine + H(+)</text>
        <dbReference type="Rhea" id="RHEA:42720"/>
        <dbReference type="Rhea" id="RHEA-COMP:10202"/>
        <dbReference type="Rhea" id="RHEA-COMP:10203"/>
        <dbReference type="ChEBI" id="CHEBI:15378"/>
        <dbReference type="ChEBI" id="CHEBI:57856"/>
        <dbReference type="ChEBI" id="CHEBI:59789"/>
        <dbReference type="ChEBI" id="CHEBI:65315"/>
        <dbReference type="ChEBI" id="CHEBI:74478"/>
        <dbReference type="EC" id="2.1.1.166"/>
    </reaction>
</comment>
<feature type="binding site" evidence="11">
    <location>
        <position position="110"/>
    </location>
    <ligand>
        <name>S-adenosyl-L-methionine</name>
        <dbReference type="ChEBI" id="CHEBI:59789"/>
    </ligand>
</feature>
<dbReference type="EMBL" id="AP021857">
    <property type="protein sequence ID" value="BBO21362.1"/>
    <property type="molecule type" value="Genomic_DNA"/>
</dbReference>
<evidence type="ECO:0000256" key="1">
    <source>
        <dbReference type="ARBA" id="ARBA00022552"/>
    </source>
</evidence>
<evidence type="ECO:0000256" key="6">
    <source>
        <dbReference type="ARBA" id="ARBA00038861"/>
    </source>
</evidence>
<evidence type="ECO:0000256" key="12">
    <source>
        <dbReference type="PIRSR" id="PIRSR005461-1"/>
    </source>
</evidence>
<dbReference type="NCBIfam" id="NF008390">
    <property type="entry name" value="PRK11188.1"/>
    <property type="match status" value="1"/>
</dbReference>
<reference evidence="14" key="1">
    <citation type="journal article" name="DNA Res.">
        <title>The physiological potential of anammox bacteria as revealed by their core genome structure.</title>
        <authorList>
            <person name="Okubo T."/>
            <person name="Toyoda A."/>
            <person name="Fukuhara K."/>
            <person name="Uchiyama I."/>
            <person name="Harigaya Y."/>
            <person name="Kuroiwa M."/>
            <person name="Suzuki T."/>
            <person name="Murakami Y."/>
            <person name="Suwa Y."/>
            <person name="Takami H."/>
        </authorList>
    </citation>
    <scope>NUCLEOTIDE SEQUENCE</scope>
    <source>
        <strain evidence="14">317325-3</strain>
    </source>
</reference>
<keyword evidence="1 11" id="KW-0698">rRNA processing</keyword>
<feature type="domain" description="Ribosomal RNA methyltransferase FtsJ" evidence="13">
    <location>
        <begin position="58"/>
        <end position="234"/>
    </location>
</feature>
<keyword evidence="2 11" id="KW-0489">Methyltransferase</keyword>
<evidence type="ECO:0000256" key="5">
    <source>
        <dbReference type="ARBA" id="ARBA00037569"/>
    </source>
</evidence>
<comment type="similarity">
    <text evidence="11">Belongs to the class I-like SAM-binding methyltransferase superfamily. RNA methyltransferase RlmE family.</text>
</comment>
<name>A0A809RP45_9PROT</name>
<accession>A0A809RP45</accession>
<evidence type="ECO:0000256" key="9">
    <source>
        <dbReference type="ARBA" id="ARBA00042745"/>
    </source>
</evidence>
<evidence type="ECO:0000256" key="10">
    <source>
        <dbReference type="ARBA" id="ARBA00048970"/>
    </source>
</evidence>
<protein>
    <recommendedName>
        <fullName evidence="7 11">Ribosomal RNA large subunit methyltransferase E</fullName>
        <ecNumber evidence="6 11">2.1.1.166</ecNumber>
    </recommendedName>
    <alternativeName>
        <fullName evidence="9 11">23S rRNA Um2552 methyltransferase</fullName>
    </alternativeName>
    <alternativeName>
        <fullName evidence="8 11">rRNA (uridine-2'-O-)-methyltransferase</fullName>
    </alternativeName>
</protein>
<organism evidence="14 15">
    <name type="scientific">Candidatus Desulfobacillus denitrificans</name>
    <dbReference type="NCBI Taxonomy" id="2608985"/>
    <lineage>
        <taxon>Bacteria</taxon>
        <taxon>Pseudomonadati</taxon>
        <taxon>Pseudomonadota</taxon>
        <taxon>Betaproteobacteria</taxon>
        <taxon>Candidatus Desulfobacillus</taxon>
    </lineage>
</organism>
<dbReference type="InterPro" id="IPR002877">
    <property type="entry name" value="RNA_MeTrfase_FtsJ_dom"/>
</dbReference>
<dbReference type="GO" id="GO:0005737">
    <property type="term" value="C:cytoplasm"/>
    <property type="evidence" value="ECO:0007669"/>
    <property type="project" value="UniProtKB-SubCell"/>
</dbReference>
<feature type="binding site" evidence="11">
    <location>
        <position position="126"/>
    </location>
    <ligand>
        <name>S-adenosyl-L-methionine</name>
        <dbReference type="ChEBI" id="CHEBI:59789"/>
    </ligand>
</feature>
<dbReference type="InterPro" id="IPR015507">
    <property type="entry name" value="rRNA-MeTfrase_E"/>
</dbReference>
<evidence type="ECO:0000259" key="13">
    <source>
        <dbReference type="Pfam" id="PF01728"/>
    </source>
</evidence>
<dbReference type="FunFam" id="3.40.50.150:FF:000005">
    <property type="entry name" value="Ribosomal RNA large subunit methyltransferase E"/>
    <property type="match status" value="1"/>
</dbReference>
<evidence type="ECO:0000256" key="11">
    <source>
        <dbReference type="HAMAP-Rule" id="MF_01547"/>
    </source>
</evidence>
<evidence type="ECO:0000256" key="3">
    <source>
        <dbReference type="ARBA" id="ARBA00022679"/>
    </source>
</evidence>
<dbReference type="GO" id="GO:0008650">
    <property type="term" value="F:rRNA (uridine-2'-O-)-methyltransferase activity"/>
    <property type="evidence" value="ECO:0007669"/>
    <property type="project" value="UniProtKB-UniRule"/>
</dbReference>
<comment type="subcellular location">
    <subcellularLocation>
        <location evidence="11">Cytoplasm</location>
    </subcellularLocation>
</comment>
<comment type="function">
    <text evidence="5 11">Specifically methylates the uridine in position 2552 of 23S rRNA at the 2'-O position of the ribose in the fully assembled 50S ribosomal subunit.</text>
</comment>
<dbReference type="Proteomes" id="UP000662914">
    <property type="component" value="Chromosome"/>
</dbReference>
<evidence type="ECO:0000256" key="7">
    <source>
        <dbReference type="ARBA" id="ARBA00041129"/>
    </source>
</evidence>
<feature type="active site" description="Proton acceptor" evidence="11 12">
    <location>
        <position position="191"/>
    </location>
</feature>
<feature type="binding site" evidence="11">
    <location>
        <position position="90"/>
    </location>
    <ligand>
        <name>S-adenosyl-L-methionine</name>
        <dbReference type="ChEBI" id="CHEBI:59789"/>
    </ligand>
</feature>
<evidence type="ECO:0000256" key="2">
    <source>
        <dbReference type="ARBA" id="ARBA00022603"/>
    </source>
</evidence>
<dbReference type="SUPFAM" id="SSF53335">
    <property type="entry name" value="S-adenosyl-L-methionine-dependent methyltransferases"/>
    <property type="match status" value="1"/>
</dbReference>
<evidence type="ECO:0000256" key="4">
    <source>
        <dbReference type="ARBA" id="ARBA00022691"/>
    </source>
</evidence>
<evidence type="ECO:0000313" key="14">
    <source>
        <dbReference type="EMBL" id="BBO21362.1"/>
    </source>
</evidence>